<name>A0A940DIJ0_9BACT</name>
<evidence type="ECO:0000313" key="1">
    <source>
        <dbReference type="EMBL" id="MBO8439056.1"/>
    </source>
</evidence>
<dbReference type="Proteomes" id="UP000712007">
    <property type="component" value="Unassembled WGS sequence"/>
</dbReference>
<reference evidence="1" key="2">
    <citation type="journal article" date="2021" name="PeerJ">
        <title>Extensive microbial diversity within the chicken gut microbiome revealed by metagenomics and culture.</title>
        <authorList>
            <person name="Gilroy R."/>
            <person name="Ravi A."/>
            <person name="Getino M."/>
            <person name="Pursley I."/>
            <person name="Horton D.L."/>
            <person name="Alikhan N.F."/>
            <person name="Baker D."/>
            <person name="Gharbi K."/>
            <person name="Hall N."/>
            <person name="Watson M."/>
            <person name="Adriaenssens E.M."/>
            <person name="Foster-Nyarko E."/>
            <person name="Jarju S."/>
            <person name="Secka A."/>
            <person name="Antonio M."/>
            <person name="Oren A."/>
            <person name="Chaudhuri R.R."/>
            <person name="La Ragione R."/>
            <person name="Hildebrand F."/>
            <person name="Pallen M.J."/>
        </authorList>
    </citation>
    <scope>NUCLEOTIDE SEQUENCE</scope>
    <source>
        <strain evidence="1">3924</strain>
    </source>
</reference>
<dbReference type="AlphaFoldDB" id="A0A940DIJ0"/>
<protein>
    <submittedName>
        <fullName evidence="1">DUF3316 domain-containing protein</fullName>
    </submittedName>
</protein>
<comment type="caution">
    <text evidence="1">The sequence shown here is derived from an EMBL/GenBank/DDBJ whole genome shotgun (WGS) entry which is preliminary data.</text>
</comment>
<dbReference type="EMBL" id="JADIMV010000003">
    <property type="protein sequence ID" value="MBO8439056.1"/>
    <property type="molecule type" value="Genomic_DNA"/>
</dbReference>
<sequence>MRLIATLITAIAISAAAYGQRCDSALVLNNTWAFRIGQTKIFDQYLSPQQYTGMGYALAATHAMYYPKTDYRVSWSVYETLQYANTINASMSAAIMYVGLEIGFGSYYHWRPVKNLTFQAGGALEASGGVKYQSRNVNNPGSGDIALTLLAAGKARYDIPLKPLTISLQYDLTTPLIGCMFIPEWGQSYFEIYEHMKESLPDVVKFSSFHNRTGVDGHFKVDLIFSGFTLRAGFVHENNWWHGNGLHFYCHNIFGEIGTVVDLQMLCGRKALKRTPVLL</sequence>
<accession>A0A940DIJ0</accession>
<reference evidence="1" key="1">
    <citation type="submission" date="2020-10" db="EMBL/GenBank/DDBJ databases">
        <authorList>
            <person name="Gilroy R."/>
        </authorList>
    </citation>
    <scope>NUCLEOTIDE SEQUENCE</scope>
    <source>
        <strain evidence="1">3924</strain>
    </source>
</reference>
<proteinExistence type="predicted"/>
<gene>
    <name evidence="1" type="ORF">IAC51_00210</name>
</gene>
<evidence type="ECO:0000313" key="2">
    <source>
        <dbReference type="Proteomes" id="UP000712007"/>
    </source>
</evidence>
<organism evidence="1 2">
    <name type="scientific">Candidatus Aphodosoma intestinipullorum</name>
    <dbReference type="NCBI Taxonomy" id="2840674"/>
    <lineage>
        <taxon>Bacteria</taxon>
        <taxon>Pseudomonadati</taxon>
        <taxon>Bacteroidota</taxon>
        <taxon>Bacteroidia</taxon>
        <taxon>Bacteroidales</taxon>
        <taxon>Candidatus Aphodosoma</taxon>
    </lineage>
</organism>